<comment type="catalytic activity">
    <reaction evidence="1 10">
        <text>Hydrolysis of terminal, non-reducing beta-D-glucosyl residues with release of beta-D-glucose.</text>
        <dbReference type="EC" id="3.2.1.21"/>
    </reaction>
</comment>
<keyword evidence="7 10" id="KW-0119">Carbohydrate metabolism</keyword>
<keyword evidence="14" id="KW-1185">Reference proteome</keyword>
<evidence type="ECO:0000256" key="4">
    <source>
        <dbReference type="ARBA" id="ARBA00012744"/>
    </source>
</evidence>
<dbReference type="InterPro" id="IPR001764">
    <property type="entry name" value="Glyco_hydro_3_N"/>
</dbReference>
<evidence type="ECO:0000256" key="8">
    <source>
        <dbReference type="ARBA" id="ARBA00023295"/>
    </source>
</evidence>
<comment type="similarity">
    <text evidence="3 10">Belongs to the glycosyl hydrolase 3 family.</text>
</comment>
<evidence type="ECO:0000256" key="1">
    <source>
        <dbReference type="ARBA" id="ARBA00000448"/>
    </source>
</evidence>
<dbReference type="PANTHER" id="PTHR42715:SF16">
    <property type="entry name" value="BETA-GLUCOSIDASE J-RELATED"/>
    <property type="match status" value="1"/>
</dbReference>
<keyword evidence="6" id="KW-0325">Glycoprotein</keyword>
<accession>A0ABR3V4M7</accession>
<dbReference type="Gene3D" id="3.40.50.1700">
    <property type="entry name" value="Glycoside hydrolase family 3 C-terminal domain"/>
    <property type="match status" value="1"/>
</dbReference>
<dbReference type="SUPFAM" id="SSF51445">
    <property type="entry name" value="(Trans)glycosidases"/>
    <property type="match status" value="1"/>
</dbReference>
<dbReference type="Pfam" id="PF00933">
    <property type="entry name" value="Glyco_hydro_3"/>
    <property type="match status" value="1"/>
</dbReference>
<dbReference type="EMBL" id="JAZHXJ010002785">
    <property type="protein sequence ID" value="KAL1836709.1"/>
    <property type="molecule type" value="Genomic_DNA"/>
</dbReference>
<gene>
    <name evidence="13" type="ORF">VTK73DRAFT_4944</name>
</gene>
<proteinExistence type="inferred from homology"/>
<evidence type="ECO:0000256" key="5">
    <source>
        <dbReference type="ARBA" id="ARBA00022801"/>
    </source>
</evidence>
<comment type="pathway">
    <text evidence="2 10">Glycan metabolism; cellulose degradation.</text>
</comment>
<dbReference type="InterPro" id="IPR002772">
    <property type="entry name" value="Glyco_hydro_3_C"/>
</dbReference>
<dbReference type="InterPro" id="IPR019800">
    <property type="entry name" value="Glyco_hydro_3_AS"/>
</dbReference>
<dbReference type="Gene3D" id="2.60.120.260">
    <property type="entry name" value="Galactose-binding domain-like"/>
    <property type="match status" value="1"/>
</dbReference>
<dbReference type="SMART" id="SM00758">
    <property type="entry name" value="PA14"/>
    <property type="match status" value="1"/>
</dbReference>
<dbReference type="InterPro" id="IPR017853">
    <property type="entry name" value="GH"/>
</dbReference>
<keyword evidence="5 10" id="KW-0378">Hydrolase</keyword>
<comment type="caution">
    <text evidence="13">The sequence shown here is derived from an EMBL/GenBank/DDBJ whole genome shotgun (WGS) entry which is preliminary data.</text>
</comment>
<evidence type="ECO:0000256" key="3">
    <source>
        <dbReference type="ARBA" id="ARBA00005336"/>
    </source>
</evidence>
<name>A0ABR3V4M7_9PEZI</name>
<evidence type="ECO:0000256" key="7">
    <source>
        <dbReference type="ARBA" id="ARBA00023277"/>
    </source>
</evidence>
<dbReference type="PROSITE" id="PS00775">
    <property type="entry name" value="GLYCOSYL_HYDROL_F3"/>
    <property type="match status" value="1"/>
</dbReference>
<evidence type="ECO:0000256" key="2">
    <source>
        <dbReference type="ARBA" id="ARBA00004987"/>
    </source>
</evidence>
<dbReference type="PANTHER" id="PTHR42715">
    <property type="entry name" value="BETA-GLUCOSIDASE"/>
    <property type="match status" value="1"/>
</dbReference>
<dbReference type="Gene3D" id="3.20.20.300">
    <property type="entry name" value="Glycoside hydrolase, family 3, N-terminal domain"/>
    <property type="match status" value="1"/>
</dbReference>
<evidence type="ECO:0000313" key="13">
    <source>
        <dbReference type="EMBL" id="KAL1836709.1"/>
    </source>
</evidence>
<evidence type="ECO:0000256" key="10">
    <source>
        <dbReference type="RuleBase" id="RU361161"/>
    </source>
</evidence>
<dbReference type="InterPro" id="IPR036962">
    <property type="entry name" value="Glyco_hydro_3_N_sf"/>
</dbReference>
<dbReference type="PROSITE" id="PS51820">
    <property type="entry name" value="PA14"/>
    <property type="match status" value="1"/>
</dbReference>
<protein>
    <recommendedName>
        <fullName evidence="4 10">beta-glucosidase</fullName>
        <ecNumber evidence="4 10">3.2.1.21</ecNumber>
    </recommendedName>
</protein>
<dbReference type="InterPro" id="IPR011658">
    <property type="entry name" value="PA14_dom"/>
</dbReference>
<dbReference type="SUPFAM" id="SSF52279">
    <property type="entry name" value="Beta-D-glucan exohydrolase, C-terminal domain"/>
    <property type="match status" value="1"/>
</dbReference>
<feature type="domain" description="PA14" evidence="12">
    <location>
        <begin position="227"/>
        <end position="372"/>
    </location>
</feature>
<evidence type="ECO:0000256" key="11">
    <source>
        <dbReference type="SAM" id="MobiDB-lite"/>
    </source>
</evidence>
<dbReference type="InterPro" id="IPR037524">
    <property type="entry name" value="PA14/GLEYA"/>
</dbReference>
<dbReference type="SUPFAM" id="SSF56988">
    <property type="entry name" value="Anthrax protective antigen"/>
    <property type="match status" value="1"/>
</dbReference>
<organism evidence="13 14">
    <name type="scientific">Phialemonium thermophilum</name>
    <dbReference type="NCBI Taxonomy" id="223376"/>
    <lineage>
        <taxon>Eukaryota</taxon>
        <taxon>Fungi</taxon>
        <taxon>Dikarya</taxon>
        <taxon>Ascomycota</taxon>
        <taxon>Pezizomycotina</taxon>
        <taxon>Sordariomycetes</taxon>
        <taxon>Sordariomycetidae</taxon>
        <taxon>Cephalothecales</taxon>
        <taxon>Cephalothecaceae</taxon>
        <taxon>Phialemonium</taxon>
    </lineage>
</organism>
<dbReference type="EC" id="3.2.1.21" evidence="4 10"/>
<dbReference type="InterPro" id="IPR036881">
    <property type="entry name" value="Glyco_hydro_3_C_sf"/>
</dbReference>
<keyword evidence="8 10" id="KW-0326">Glycosidase</keyword>
<dbReference type="Pfam" id="PF01915">
    <property type="entry name" value="Glyco_hydro_3_C"/>
    <property type="match status" value="1"/>
</dbReference>
<evidence type="ECO:0000259" key="12">
    <source>
        <dbReference type="PROSITE" id="PS51820"/>
    </source>
</evidence>
<keyword evidence="9 10" id="KW-0624">Polysaccharide degradation</keyword>
<evidence type="ECO:0000313" key="14">
    <source>
        <dbReference type="Proteomes" id="UP001586593"/>
    </source>
</evidence>
<dbReference type="Proteomes" id="UP001586593">
    <property type="component" value="Unassembled WGS sequence"/>
</dbReference>
<sequence>MTSYNKVNGRHASENPDLLQTVVRGEWGFDGLIMSDWYASPHLVLRICLSNAFLRFGTYSGTEAVNAGLDIEMPGPTRFRGPGLVHAVTANKVSERTVDERVRSVLRAVKQAAKSKIPPNAPETQRNRPEDRQLLRRAAAESVVLLKNDDAVLPLDPQDKTKKTVVIGPNAHIATYCGGGSANLPAYYTVTPLDGIRAQCAGEVSFAQGVYGHKELPLLGEQLQTEDGRRGYIFRVYTEPPTNPDREPVDTLHMISTSAFLMDYTHPKVHGDLYYVTMDGILEPTESGIYDFGLTVAGTGELFVDGALVVDNKTRQRQGTSFFGIGTVEERGSIHLEAGRRYRIHVEYGTAPTSNLKLHGVVSPTRSSSASA</sequence>
<feature type="region of interest" description="Disordered" evidence="11">
    <location>
        <begin position="112"/>
        <end position="131"/>
    </location>
</feature>
<reference evidence="13 14" key="1">
    <citation type="journal article" date="2024" name="Commun. Biol.">
        <title>Comparative genomic analysis of thermophilic fungi reveals convergent evolutionary adaptations and gene losses.</title>
        <authorList>
            <person name="Steindorff A.S."/>
            <person name="Aguilar-Pontes M.V."/>
            <person name="Robinson A.J."/>
            <person name="Andreopoulos B."/>
            <person name="LaButti K."/>
            <person name="Kuo A."/>
            <person name="Mondo S."/>
            <person name="Riley R."/>
            <person name="Otillar R."/>
            <person name="Haridas S."/>
            <person name="Lipzen A."/>
            <person name="Grimwood J."/>
            <person name="Schmutz J."/>
            <person name="Clum A."/>
            <person name="Reid I.D."/>
            <person name="Moisan M.C."/>
            <person name="Butler G."/>
            <person name="Nguyen T.T.M."/>
            <person name="Dewar K."/>
            <person name="Conant G."/>
            <person name="Drula E."/>
            <person name="Henrissat B."/>
            <person name="Hansel C."/>
            <person name="Singer S."/>
            <person name="Hutchinson M.I."/>
            <person name="de Vries R.P."/>
            <person name="Natvig D.O."/>
            <person name="Powell A.J."/>
            <person name="Tsang A."/>
            <person name="Grigoriev I.V."/>
        </authorList>
    </citation>
    <scope>NUCLEOTIDE SEQUENCE [LARGE SCALE GENOMIC DNA]</scope>
    <source>
        <strain evidence="13 14">ATCC 24622</strain>
    </source>
</reference>
<evidence type="ECO:0000256" key="9">
    <source>
        <dbReference type="ARBA" id="ARBA00023326"/>
    </source>
</evidence>
<evidence type="ECO:0000256" key="6">
    <source>
        <dbReference type="ARBA" id="ARBA00023180"/>
    </source>
</evidence>
<dbReference type="Pfam" id="PF07691">
    <property type="entry name" value="PA14"/>
    <property type="match status" value="1"/>
</dbReference>
<dbReference type="InterPro" id="IPR050288">
    <property type="entry name" value="Cellulose_deg_GH3"/>
</dbReference>